<gene>
    <name evidence="1" type="ORF">Tci_066201</name>
</gene>
<organism evidence="1">
    <name type="scientific">Tanacetum cinerariifolium</name>
    <name type="common">Dalmatian daisy</name>
    <name type="synonym">Chrysanthemum cinerariifolium</name>
    <dbReference type="NCBI Taxonomy" id="118510"/>
    <lineage>
        <taxon>Eukaryota</taxon>
        <taxon>Viridiplantae</taxon>
        <taxon>Streptophyta</taxon>
        <taxon>Embryophyta</taxon>
        <taxon>Tracheophyta</taxon>
        <taxon>Spermatophyta</taxon>
        <taxon>Magnoliopsida</taxon>
        <taxon>eudicotyledons</taxon>
        <taxon>Gunneridae</taxon>
        <taxon>Pentapetalae</taxon>
        <taxon>asterids</taxon>
        <taxon>campanulids</taxon>
        <taxon>Asterales</taxon>
        <taxon>Asteraceae</taxon>
        <taxon>Asteroideae</taxon>
        <taxon>Anthemideae</taxon>
        <taxon>Anthemidinae</taxon>
        <taxon>Tanacetum</taxon>
    </lineage>
</organism>
<dbReference type="AlphaFoldDB" id="A0A6L2P731"/>
<protein>
    <submittedName>
        <fullName evidence="1">Uncharacterized protein</fullName>
    </submittedName>
</protein>
<evidence type="ECO:0000313" key="1">
    <source>
        <dbReference type="EMBL" id="GEU94223.1"/>
    </source>
</evidence>
<name>A0A6L2P731_TANCI</name>
<dbReference type="EMBL" id="BKCJ010011026">
    <property type="protein sequence ID" value="GEU94223.1"/>
    <property type="molecule type" value="Genomic_DNA"/>
</dbReference>
<accession>A0A6L2P731</accession>
<reference evidence="1" key="1">
    <citation type="journal article" date="2019" name="Sci. Rep.">
        <title>Draft genome of Tanacetum cinerariifolium, the natural source of mosquito coil.</title>
        <authorList>
            <person name="Yamashiro T."/>
            <person name="Shiraishi A."/>
            <person name="Satake H."/>
            <person name="Nakayama K."/>
        </authorList>
    </citation>
    <scope>NUCLEOTIDE SEQUENCE</scope>
</reference>
<sequence>MVSTVKHPLTFDELMATLIDFSKYVKNRLKIDNLTQAHLVRPVYELLKGTCTRSIVLKYNIKECFKAFTYKLDWNNPEGDLCPFNLTKPLPLKGRTCRLTVATEYFFNDDLEFLKSSDPEKKYTTSITKTKAARYKIVGIEYMVSTLWSATKVGVSVKKPHGYGHLEEIMVRIVYRQLYRFKESDFIDLHLNNIEDMLLLAVQQKLFQLDGSDIVDFIVALRMFTRSLIIKRRVEDPQLDVESYQKKLNITEP</sequence>
<comment type="caution">
    <text evidence="1">The sequence shown here is derived from an EMBL/GenBank/DDBJ whole genome shotgun (WGS) entry which is preliminary data.</text>
</comment>
<proteinExistence type="predicted"/>